<reference evidence="2" key="1">
    <citation type="submission" date="2022-11" db="EMBL/GenBank/DDBJ databases">
        <authorList>
            <person name="Morgan W.R."/>
            <person name="Tartar A."/>
        </authorList>
    </citation>
    <scope>NUCLEOTIDE SEQUENCE</scope>
    <source>
        <strain evidence="2">ARSEF 373</strain>
    </source>
</reference>
<proteinExistence type="predicted"/>
<keyword evidence="1" id="KW-0472">Membrane</keyword>
<dbReference type="AlphaFoldDB" id="A0AAV2YPM6"/>
<keyword evidence="3" id="KW-1185">Reference proteome</keyword>
<keyword evidence="1" id="KW-1133">Transmembrane helix</keyword>
<organism evidence="2 3">
    <name type="scientific">Lagenidium giganteum</name>
    <dbReference type="NCBI Taxonomy" id="4803"/>
    <lineage>
        <taxon>Eukaryota</taxon>
        <taxon>Sar</taxon>
        <taxon>Stramenopiles</taxon>
        <taxon>Oomycota</taxon>
        <taxon>Peronosporomycetes</taxon>
        <taxon>Pythiales</taxon>
        <taxon>Pythiaceae</taxon>
    </lineage>
</organism>
<keyword evidence="1" id="KW-0812">Transmembrane</keyword>
<feature type="transmembrane region" description="Helical" evidence="1">
    <location>
        <begin position="39"/>
        <end position="57"/>
    </location>
</feature>
<sequence>MSEFLALYLAAISQSPNHVYYPAIASLDAGALTRVVSQLLGYAGLELVSLIVMLRVLRRRLRFSAFHQLGFVLVVQKMLIHGKLVGYLLSILQLPLTHAGELSAAVVARVYSVTDMWFHPGIDFTLRFVWIHNATEST</sequence>
<evidence type="ECO:0000313" key="2">
    <source>
        <dbReference type="EMBL" id="DAZ95303.1"/>
    </source>
</evidence>
<comment type="caution">
    <text evidence="2">The sequence shown here is derived from an EMBL/GenBank/DDBJ whole genome shotgun (WGS) entry which is preliminary data.</text>
</comment>
<gene>
    <name evidence="2" type="ORF">N0F65_006556</name>
</gene>
<name>A0AAV2YPM6_9STRA</name>
<reference evidence="2" key="2">
    <citation type="journal article" date="2023" name="Microbiol Resour">
        <title>Decontamination and Annotation of the Draft Genome Sequence of the Oomycete Lagenidium giganteum ARSEF 373.</title>
        <authorList>
            <person name="Morgan W.R."/>
            <person name="Tartar A."/>
        </authorList>
    </citation>
    <scope>NUCLEOTIDE SEQUENCE</scope>
    <source>
        <strain evidence="2">ARSEF 373</strain>
    </source>
</reference>
<accession>A0AAV2YPM6</accession>
<dbReference type="Proteomes" id="UP001146120">
    <property type="component" value="Unassembled WGS sequence"/>
</dbReference>
<evidence type="ECO:0000256" key="1">
    <source>
        <dbReference type="SAM" id="Phobius"/>
    </source>
</evidence>
<evidence type="ECO:0000313" key="3">
    <source>
        <dbReference type="Proteomes" id="UP001146120"/>
    </source>
</evidence>
<dbReference type="EMBL" id="DAKRPA010000210">
    <property type="protein sequence ID" value="DAZ95303.1"/>
    <property type="molecule type" value="Genomic_DNA"/>
</dbReference>
<protein>
    <submittedName>
        <fullName evidence="2">Uncharacterized protein</fullName>
    </submittedName>
</protein>